<reference evidence="4" key="1">
    <citation type="journal article" date="2014" name="Proc. Natl. Acad. Sci. U.S.A.">
        <title>Extensive sampling of basidiomycete genomes demonstrates inadequacy of the white-rot/brown-rot paradigm for wood decay fungi.</title>
        <authorList>
            <person name="Riley R."/>
            <person name="Salamov A.A."/>
            <person name="Brown D.W."/>
            <person name="Nagy L.G."/>
            <person name="Floudas D."/>
            <person name="Held B.W."/>
            <person name="Levasseur A."/>
            <person name="Lombard V."/>
            <person name="Morin E."/>
            <person name="Otillar R."/>
            <person name="Lindquist E.A."/>
            <person name="Sun H."/>
            <person name="LaButti K.M."/>
            <person name="Schmutz J."/>
            <person name="Jabbour D."/>
            <person name="Luo H."/>
            <person name="Baker S.E."/>
            <person name="Pisabarro A.G."/>
            <person name="Walton J.D."/>
            <person name="Blanchette R.A."/>
            <person name="Henrissat B."/>
            <person name="Martin F."/>
            <person name="Cullen D."/>
            <person name="Hibbett D.S."/>
            <person name="Grigoriev I.V."/>
        </authorList>
    </citation>
    <scope>NUCLEOTIDE SEQUENCE [LARGE SCALE GENOMIC DNA]</scope>
    <source>
        <strain evidence="4">MUCL 33604</strain>
    </source>
</reference>
<dbReference type="HOGENOM" id="CLU_057383_0_0_1"/>
<dbReference type="EMBL" id="KL197720">
    <property type="protein sequence ID" value="KDQ57247.1"/>
    <property type="molecule type" value="Genomic_DNA"/>
</dbReference>
<dbReference type="OrthoDB" id="3482285at2759"/>
<dbReference type="Proteomes" id="UP000027265">
    <property type="component" value="Unassembled WGS sequence"/>
</dbReference>
<name>A0A067Q171_9AGAM</name>
<keyword evidence="4" id="KW-1185">Reference proteome</keyword>
<protein>
    <recommendedName>
        <fullName evidence="2">ThuA-like domain-containing protein</fullName>
    </recommendedName>
</protein>
<feature type="chain" id="PRO_5001647174" description="ThuA-like domain-containing protein" evidence="1">
    <location>
        <begin position="25"/>
        <end position="330"/>
    </location>
</feature>
<dbReference type="InterPro" id="IPR029062">
    <property type="entry name" value="Class_I_gatase-like"/>
</dbReference>
<dbReference type="PANTHER" id="PTHR40469">
    <property type="entry name" value="SECRETED GLYCOSYL HYDROLASE"/>
    <property type="match status" value="1"/>
</dbReference>
<evidence type="ECO:0000313" key="4">
    <source>
        <dbReference type="Proteomes" id="UP000027265"/>
    </source>
</evidence>
<dbReference type="InParanoid" id="A0A067Q171"/>
<feature type="signal peptide" evidence="1">
    <location>
        <begin position="1"/>
        <end position="24"/>
    </location>
</feature>
<dbReference type="Gene3D" id="3.40.50.880">
    <property type="match status" value="1"/>
</dbReference>
<keyword evidence="1" id="KW-0732">Signal</keyword>
<proteinExistence type="predicted"/>
<evidence type="ECO:0000256" key="1">
    <source>
        <dbReference type="SAM" id="SignalP"/>
    </source>
</evidence>
<gene>
    <name evidence="3" type="ORF">JAAARDRAFT_35868</name>
</gene>
<feature type="domain" description="ThuA-like" evidence="2">
    <location>
        <begin position="30"/>
        <end position="255"/>
    </location>
</feature>
<evidence type="ECO:0000313" key="3">
    <source>
        <dbReference type="EMBL" id="KDQ57247.1"/>
    </source>
</evidence>
<accession>A0A067Q171</accession>
<sequence>MFPSLVSLTATLLAVVSLATHSSAERLAGRVLIYSYTDGFRHDSIPTAIQALKKQGPSINVLFDATEEKSWFNDTGLAQYDAILFLDTTGDFLDAPGVAALQRYLNLGGNFVGIHAASAGEYNTSYYGAELGAYFDYHPALCNATIDVLDSTHPSTSMLPAQWHVQDEMYNFLSDPRSVGAVVVLSADIKSYHDTGTPSPKQGTPHPTAWYQEKGAGVTPGDTAGRSYYTSLGHLNETWSDPLFLGHVKGAITWTLESNTTKLYNPNAKVGSTVISTFPLPSTSSSSSPAPTSSVAPIENKSNSGAYSDSKIPLLVTALGLLIGTMAWLS</sequence>
<dbReference type="PANTHER" id="PTHR40469:SF2">
    <property type="entry name" value="GALACTOSE-BINDING DOMAIN-LIKE SUPERFAMILY PROTEIN"/>
    <property type="match status" value="1"/>
</dbReference>
<dbReference type="AlphaFoldDB" id="A0A067Q171"/>
<dbReference type="SUPFAM" id="SSF52317">
    <property type="entry name" value="Class I glutamine amidotransferase-like"/>
    <property type="match status" value="1"/>
</dbReference>
<organism evidence="3 4">
    <name type="scientific">Jaapia argillacea MUCL 33604</name>
    <dbReference type="NCBI Taxonomy" id="933084"/>
    <lineage>
        <taxon>Eukaryota</taxon>
        <taxon>Fungi</taxon>
        <taxon>Dikarya</taxon>
        <taxon>Basidiomycota</taxon>
        <taxon>Agaricomycotina</taxon>
        <taxon>Agaricomycetes</taxon>
        <taxon>Agaricomycetidae</taxon>
        <taxon>Jaapiales</taxon>
        <taxon>Jaapiaceae</taxon>
        <taxon>Jaapia</taxon>
    </lineage>
</organism>
<dbReference type="Pfam" id="PF06283">
    <property type="entry name" value="ThuA"/>
    <property type="match status" value="1"/>
</dbReference>
<dbReference type="InterPro" id="IPR029010">
    <property type="entry name" value="ThuA-like"/>
</dbReference>
<evidence type="ECO:0000259" key="2">
    <source>
        <dbReference type="Pfam" id="PF06283"/>
    </source>
</evidence>